<dbReference type="EMBL" id="JBHTAR010000011">
    <property type="protein sequence ID" value="MFC7201496.1"/>
    <property type="molecule type" value="Genomic_DNA"/>
</dbReference>
<dbReference type="InterPro" id="IPR057527">
    <property type="entry name" value="HVO_A0261-like_N"/>
</dbReference>
<comment type="caution">
    <text evidence="3">The sequence shown here is derived from an EMBL/GenBank/DDBJ whole genome shotgun (WGS) entry which is preliminary data.</text>
</comment>
<reference evidence="3 4" key="1">
    <citation type="journal article" date="2019" name="Int. J. Syst. Evol. Microbiol.">
        <title>The Global Catalogue of Microorganisms (GCM) 10K type strain sequencing project: providing services to taxonomists for standard genome sequencing and annotation.</title>
        <authorList>
            <consortium name="The Broad Institute Genomics Platform"/>
            <consortium name="The Broad Institute Genome Sequencing Center for Infectious Disease"/>
            <person name="Wu L."/>
            <person name="Ma J."/>
        </authorList>
    </citation>
    <scope>NUCLEOTIDE SEQUENCE [LARGE SCALE GENOMIC DNA]</scope>
    <source>
        <strain evidence="3 4">XZGYJ-43</strain>
    </source>
</reference>
<name>A0ABD5Z8J5_9EURY</name>
<feature type="domain" description="Methanogenesis regulatory protein FilR1 middle" evidence="1">
    <location>
        <begin position="122"/>
        <end position="248"/>
    </location>
</feature>
<keyword evidence="4" id="KW-1185">Reference proteome</keyword>
<dbReference type="Pfam" id="PF08350">
    <property type="entry name" value="FilR1_middle"/>
    <property type="match status" value="1"/>
</dbReference>
<evidence type="ECO:0000259" key="2">
    <source>
        <dbReference type="Pfam" id="PF25213"/>
    </source>
</evidence>
<dbReference type="SUPFAM" id="SSF46785">
    <property type="entry name" value="Winged helix' DNA-binding domain"/>
    <property type="match status" value="1"/>
</dbReference>
<proteinExistence type="predicted"/>
<evidence type="ECO:0000259" key="1">
    <source>
        <dbReference type="Pfam" id="PF08350"/>
    </source>
</evidence>
<protein>
    <submittedName>
        <fullName evidence="3">Helix-turn-helix transcriptional regulator</fullName>
    </submittedName>
</protein>
<dbReference type="AlphaFoldDB" id="A0ABD5Z8J5"/>
<dbReference type="InterPro" id="IPR036390">
    <property type="entry name" value="WH_DNA-bd_sf"/>
</dbReference>
<accession>A0ABD5Z8J5</accession>
<sequence length="259" mass="28304">MTPREQVAYLFGSSNRPTLLRALHEDPRRPSELTTDYDVSRATVQRTLAGFCERDWTRRDGHTYRTTLAGDLVLERYDDLLDAAHLVDSTGDLLQTLGASARGLSTEMLADATVVTAESNRPHAPFEFYRDYLLDVDVDHCLSVVPVTNDFYGEAHQSLAERGVDASVVVDGAALDAAGRDHPAVAPAHETSGFDLSVVEECPPFGLTVAGEHVLLGAFDDSGHAQAYLVGRNESLRDWGEERYETLASRATPLEAADD</sequence>
<dbReference type="Proteomes" id="UP001596447">
    <property type="component" value="Unassembled WGS sequence"/>
</dbReference>
<dbReference type="Pfam" id="PF25213">
    <property type="entry name" value="HVO_A0261_N"/>
    <property type="match status" value="1"/>
</dbReference>
<feature type="domain" description="HVO-A0261-like N-terminal" evidence="2">
    <location>
        <begin position="4"/>
        <end position="83"/>
    </location>
</feature>
<organism evidence="3 4">
    <name type="scientific">Halospeciosus flavus</name>
    <dbReference type="NCBI Taxonomy" id="3032283"/>
    <lineage>
        <taxon>Archaea</taxon>
        <taxon>Methanobacteriati</taxon>
        <taxon>Methanobacteriota</taxon>
        <taxon>Stenosarchaea group</taxon>
        <taxon>Halobacteria</taxon>
        <taxon>Halobacteriales</taxon>
        <taxon>Halobacteriaceae</taxon>
        <taxon>Halospeciosus</taxon>
    </lineage>
</organism>
<dbReference type="InterPro" id="IPR013561">
    <property type="entry name" value="FilR1_middle_dom"/>
</dbReference>
<dbReference type="RefSeq" id="WP_279528240.1">
    <property type="nucleotide sequence ID" value="NZ_CP122312.1"/>
</dbReference>
<gene>
    <name evidence="3" type="ORF">ACFQJ9_19155</name>
</gene>
<evidence type="ECO:0000313" key="3">
    <source>
        <dbReference type="EMBL" id="MFC7201496.1"/>
    </source>
</evidence>
<evidence type="ECO:0000313" key="4">
    <source>
        <dbReference type="Proteomes" id="UP001596447"/>
    </source>
</evidence>